<accession>A0ABV7BWB1</accession>
<keyword evidence="2" id="KW-1185">Reference proteome</keyword>
<dbReference type="Proteomes" id="UP001595420">
    <property type="component" value="Unassembled WGS sequence"/>
</dbReference>
<evidence type="ECO:0000313" key="1">
    <source>
        <dbReference type="EMBL" id="MFC3000539.1"/>
    </source>
</evidence>
<reference evidence="2" key="1">
    <citation type="journal article" date="2019" name="Int. J. Syst. Evol. Microbiol.">
        <title>The Global Catalogue of Microorganisms (GCM) 10K type strain sequencing project: providing services to taxonomists for standard genome sequencing and annotation.</title>
        <authorList>
            <consortium name="The Broad Institute Genomics Platform"/>
            <consortium name="The Broad Institute Genome Sequencing Center for Infectious Disease"/>
            <person name="Wu L."/>
            <person name="Ma J."/>
        </authorList>
    </citation>
    <scope>NUCLEOTIDE SEQUENCE [LARGE SCALE GENOMIC DNA]</scope>
    <source>
        <strain evidence="2">CGMCC 1.16855</strain>
    </source>
</reference>
<evidence type="ECO:0008006" key="3">
    <source>
        <dbReference type="Google" id="ProtNLM"/>
    </source>
</evidence>
<name>A0ABV7BWB1_9PROT</name>
<evidence type="ECO:0000313" key="2">
    <source>
        <dbReference type="Proteomes" id="UP001595420"/>
    </source>
</evidence>
<organism evidence="1 2">
    <name type="scientific">Falsiroseomonas tokyonensis</name>
    <dbReference type="NCBI Taxonomy" id="430521"/>
    <lineage>
        <taxon>Bacteria</taxon>
        <taxon>Pseudomonadati</taxon>
        <taxon>Pseudomonadota</taxon>
        <taxon>Alphaproteobacteria</taxon>
        <taxon>Acetobacterales</taxon>
        <taxon>Roseomonadaceae</taxon>
        <taxon>Falsiroseomonas</taxon>
    </lineage>
</organism>
<gene>
    <name evidence="1" type="ORF">ACFOD3_11585</name>
</gene>
<dbReference type="EMBL" id="JBHRSB010000003">
    <property type="protein sequence ID" value="MFC3000539.1"/>
    <property type="molecule type" value="Genomic_DNA"/>
</dbReference>
<sequence>MMQRPGPIAVVELSNRHGRHAPFNAAFLRTIALGFPGRQVAFWADPTHIEAVRPLLDSAAGLTFHPIALHEDGMGVTHSSFPRIRHGLARLRQVHAAHEGRAVAMVVSGSSPSAMLAAWLLQRMGGPPVQVPLHGEVNALREGWRSRNPLARCIDLMAALRRCPGPRLRLLALEHHVAEALVELAPWLAGLVDVMPHPAGAALPEVPLPARPLRIGTLGIATRGRGFDLWLRLAAELGGLPGLSLHHVGPLHRDFAGRPMTGLTDPPDESHLPREVYLSRLQALHYVCVPAQGRYYDLAASGTLLDAVAAGKPVVALRHRSLERFFEGAGDIGFLCRDEAELRQVLRDLAVGFDPARHARQAANVRRLQRQRMPEALAEGYARGLAALVR</sequence>
<protein>
    <recommendedName>
        <fullName evidence="3">Glycosyltransferase</fullName>
    </recommendedName>
</protein>
<proteinExistence type="predicted"/>
<dbReference type="RefSeq" id="WP_216836628.1">
    <property type="nucleotide sequence ID" value="NZ_JAFNJS010000003.1"/>
</dbReference>
<comment type="caution">
    <text evidence="1">The sequence shown here is derived from an EMBL/GenBank/DDBJ whole genome shotgun (WGS) entry which is preliminary data.</text>
</comment>